<feature type="non-terminal residue" evidence="1">
    <location>
        <position position="1"/>
    </location>
</feature>
<gene>
    <name evidence="1" type="ORF">Tci_908880</name>
</gene>
<dbReference type="AlphaFoldDB" id="A0A699VVD6"/>
<protein>
    <recommendedName>
        <fullName evidence="2">Reverse transcriptase domain-containing protein</fullName>
    </recommendedName>
</protein>
<evidence type="ECO:0000313" key="1">
    <source>
        <dbReference type="EMBL" id="GFD36911.1"/>
    </source>
</evidence>
<comment type="caution">
    <text evidence="1">The sequence shown here is derived from an EMBL/GenBank/DDBJ whole genome shotgun (WGS) entry which is preliminary data.</text>
</comment>
<dbReference type="EMBL" id="BKCJ011478184">
    <property type="protein sequence ID" value="GFD36911.1"/>
    <property type="molecule type" value="Genomic_DNA"/>
</dbReference>
<sequence>NEAVPLHSIDPELLKIDVAPLALKLRKNRIVHTDYVRHTLEEAATPREIVESEID</sequence>
<reference evidence="1" key="1">
    <citation type="journal article" date="2019" name="Sci. Rep.">
        <title>Draft genome of Tanacetum cinerariifolium, the natural source of mosquito coil.</title>
        <authorList>
            <person name="Yamashiro T."/>
            <person name="Shiraishi A."/>
            <person name="Satake H."/>
            <person name="Nakayama K."/>
        </authorList>
    </citation>
    <scope>NUCLEOTIDE SEQUENCE</scope>
</reference>
<name>A0A699VVD6_TANCI</name>
<evidence type="ECO:0008006" key="2">
    <source>
        <dbReference type="Google" id="ProtNLM"/>
    </source>
</evidence>
<proteinExistence type="predicted"/>
<organism evidence="1">
    <name type="scientific">Tanacetum cinerariifolium</name>
    <name type="common">Dalmatian daisy</name>
    <name type="synonym">Chrysanthemum cinerariifolium</name>
    <dbReference type="NCBI Taxonomy" id="118510"/>
    <lineage>
        <taxon>Eukaryota</taxon>
        <taxon>Viridiplantae</taxon>
        <taxon>Streptophyta</taxon>
        <taxon>Embryophyta</taxon>
        <taxon>Tracheophyta</taxon>
        <taxon>Spermatophyta</taxon>
        <taxon>Magnoliopsida</taxon>
        <taxon>eudicotyledons</taxon>
        <taxon>Gunneridae</taxon>
        <taxon>Pentapetalae</taxon>
        <taxon>asterids</taxon>
        <taxon>campanulids</taxon>
        <taxon>Asterales</taxon>
        <taxon>Asteraceae</taxon>
        <taxon>Asteroideae</taxon>
        <taxon>Anthemideae</taxon>
        <taxon>Anthemidinae</taxon>
        <taxon>Tanacetum</taxon>
    </lineage>
</organism>
<accession>A0A699VVD6</accession>